<keyword evidence="5" id="KW-1185">Reference proteome</keyword>
<feature type="compositionally biased region" description="Polar residues" evidence="2">
    <location>
        <begin position="59"/>
        <end position="69"/>
    </location>
</feature>
<feature type="domain" description="RRM" evidence="3">
    <location>
        <begin position="86"/>
        <end position="130"/>
    </location>
</feature>
<dbReference type="Pfam" id="PF00076">
    <property type="entry name" value="RRM_1"/>
    <property type="match status" value="1"/>
</dbReference>
<sequence>MLGFSFKGQAGSCSYCEEKTVNRGVQKMQSNKTCNLEKQNHAPRKQQQQLPPLSPILANGQQDSSQKGGLTTDLILGNQETFIQGSRLFVDNLPPDITEAEMRKLFDKHGKAGEVFSHKDKGFGVIHMEG</sequence>
<dbReference type="SUPFAM" id="SSF54928">
    <property type="entry name" value="RNA-binding domain, RBD"/>
    <property type="match status" value="1"/>
</dbReference>
<evidence type="ECO:0000259" key="3">
    <source>
        <dbReference type="PROSITE" id="PS50102"/>
    </source>
</evidence>
<protein>
    <recommendedName>
        <fullName evidence="3">RRM domain-containing protein</fullName>
    </recommendedName>
</protein>
<evidence type="ECO:0000313" key="4">
    <source>
        <dbReference type="EMBL" id="KAK1337650.1"/>
    </source>
</evidence>
<keyword evidence="1" id="KW-0694">RNA-binding</keyword>
<organism evidence="4 5">
    <name type="scientific">Cnephaeus nilssonii</name>
    <name type="common">Northern bat</name>
    <name type="synonym">Eptesicus nilssonii</name>
    <dbReference type="NCBI Taxonomy" id="3371016"/>
    <lineage>
        <taxon>Eukaryota</taxon>
        <taxon>Metazoa</taxon>
        <taxon>Chordata</taxon>
        <taxon>Craniata</taxon>
        <taxon>Vertebrata</taxon>
        <taxon>Euteleostomi</taxon>
        <taxon>Mammalia</taxon>
        <taxon>Eutheria</taxon>
        <taxon>Laurasiatheria</taxon>
        <taxon>Chiroptera</taxon>
        <taxon>Yangochiroptera</taxon>
        <taxon>Vespertilionidae</taxon>
        <taxon>Cnephaeus</taxon>
    </lineage>
</organism>
<gene>
    <name evidence="4" type="ORF">QTO34_002283</name>
</gene>
<evidence type="ECO:0000256" key="2">
    <source>
        <dbReference type="SAM" id="MobiDB-lite"/>
    </source>
</evidence>
<dbReference type="Gene3D" id="3.30.70.330">
    <property type="match status" value="1"/>
</dbReference>
<dbReference type="PROSITE" id="PS50102">
    <property type="entry name" value="RRM"/>
    <property type="match status" value="1"/>
</dbReference>
<accession>A0AA40LLN8</accession>
<evidence type="ECO:0000313" key="5">
    <source>
        <dbReference type="Proteomes" id="UP001177744"/>
    </source>
</evidence>
<dbReference type="EMBL" id="JAULJE010000011">
    <property type="protein sequence ID" value="KAK1337650.1"/>
    <property type="molecule type" value="Genomic_DNA"/>
</dbReference>
<reference evidence="4" key="1">
    <citation type="submission" date="2023-06" db="EMBL/GenBank/DDBJ databases">
        <title>Reference genome for the Northern bat (Eptesicus nilssonii), a most northern bat species.</title>
        <authorList>
            <person name="Laine V.N."/>
            <person name="Pulliainen A.T."/>
            <person name="Lilley T.M."/>
        </authorList>
    </citation>
    <scope>NUCLEOTIDE SEQUENCE</scope>
    <source>
        <strain evidence="4">BLF_Eptnil</strain>
        <tissue evidence="4">Kidney</tissue>
    </source>
</reference>
<proteinExistence type="predicted"/>
<feature type="region of interest" description="Disordered" evidence="2">
    <location>
        <begin position="37"/>
        <end position="69"/>
    </location>
</feature>
<comment type="caution">
    <text evidence="4">The sequence shown here is derived from an EMBL/GenBank/DDBJ whole genome shotgun (WGS) entry which is preliminary data.</text>
</comment>
<dbReference type="Proteomes" id="UP001177744">
    <property type="component" value="Unassembled WGS sequence"/>
</dbReference>
<evidence type="ECO:0000256" key="1">
    <source>
        <dbReference type="PROSITE-ProRule" id="PRU00176"/>
    </source>
</evidence>
<dbReference type="AlphaFoldDB" id="A0AA40LLN8"/>
<name>A0AA40LLN8_CNENI</name>
<dbReference type="InterPro" id="IPR000504">
    <property type="entry name" value="RRM_dom"/>
</dbReference>
<dbReference type="GO" id="GO:0003723">
    <property type="term" value="F:RNA binding"/>
    <property type="evidence" value="ECO:0007669"/>
    <property type="project" value="UniProtKB-UniRule"/>
</dbReference>
<dbReference type="InterPro" id="IPR012677">
    <property type="entry name" value="Nucleotide-bd_a/b_plait_sf"/>
</dbReference>
<dbReference type="InterPro" id="IPR035979">
    <property type="entry name" value="RBD_domain_sf"/>
</dbReference>